<accession>A0A2G9HXW4</accession>
<feature type="compositionally biased region" description="Acidic residues" evidence="1">
    <location>
        <begin position="1"/>
        <end position="15"/>
    </location>
</feature>
<sequence length="449" mass="49090">MEVEPWEALDLDDSDLPALLRPCKRRRSTSPTTAAASTNPLSRSPSSKTPEEIHLEERQQQPLPSTSLRRTIPGPAGAVQAAILLKNIDRGNQSFTNFSGDNGGDFNTSHRNNEVVSTQDYIRRAMEDTAEFDDDFNSHSWVSAIQCLGAENGRVQSMPINSIKKCLNAGKVAQVVAVIKSCTPNGLGGLMVLLKDPTGTVGASIHHKVLSESEFAKNLTIGAVLILREVAIFAPARSAHYLNITLKNLVKVFSQNSGSTTKLNNSAYSIQYAEPGYCGKAKTMEKMSIVQNVPAEDIDKRQRTRKAENLHNISVIQRRNLSTRSVQSENRASINVRTAQRGHINLGQDTCTKISEDIIKTRITTADHQKFVNGSNNSKKGGNSKGSLNGTDNMADSVTKSIVEDIQGSNEAQMQKQAQPPMLRASVPEWTDEQLDELFAADEDDSSLF</sequence>
<evidence type="ECO:0000313" key="4">
    <source>
        <dbReference type="Proteomes" id="UP000231279"/>
    </source>
</evidence>
<feature type="compositionally biased region" description="Polar residues" evidence="1">
    <location>
        <begin position="60"/>
        <end position="69"/>
    </location>
</feature>
<feature type="region of interest" description="Disordered" evidence="1">
    <location>
        <begin position="370"/>
        <end position="431"/>
    </location>
</feature>
<dbReference type="Proteomes" id="UP000231279">
    <property type="component" value="Unassembled WGS sequence"/>
</dbReference>
<proteinExistence type="predicted"/>
<keyword evidence="4" id="KW-1185">Reference proteome</keyword>
<dbReference type="STRING" id="429701.A0A2G9HXW4"/>
<dbReference type="GO" id="GO:0000725">
    <property type="term" value="P:recombinational repair"/>
    <property type="evidence" value="ECO:0007669"/>
    <property type="project" value="InterPro"/>
</dbReference>
<feature type="region of interest" description="Disordered" evidence="1">
    <location>
        <begin position="1"/>
        <end position="72"/>
    </location>
</feature>
<dbReference type="PANTHER" id="PTHR14523:SF1">
    <property type="entry name" value="HOMOLOGOUS RECOMBINATION OB-FOLD PROTEIN"/>
    <property type="match status" value="1"/>
</dbReference>
<name>A0A2G9HXW4_9LAMI</name>
<feature type="compositionally biased region" description="Polar residues" evidence="1">
    <location>
        <begin position="388"/>
        <end position="400"/>
    </location>
</feature>
<feature type="domain" description="Homologous recombination OB-fold protein OB-fold" evidence="2">
    <location>
        <begin position="171"/>
        <end position="255"/>
    </location>
</feature>
<evidence type="ECO:0000259" key="2">
    <source>
        <dbReference type="Pfam" id="PF15072"/>
    </source>
</evidence>
<feature type="compositionally biased region" description="Polar residues" evidence="1">
    <location>
        <begin position="407"/>
        <end position="418"/>
    </location>
</feature>
<comment type="caution">
    <text evidence="3">The sequence shown here is derived from an EMBL/GenBank/DDBJ whole genome shotgun (WGS) entry which is preliminary data.</text>
</comment>
<organism evidence="3 4">
    <name type="scientific">Handroanthus impetiginosus</name>
    <dbReference type="NCBI Taxonomy" id="429701"/>
    <lineage>
        <taxon>Eukaryota</taxon>
        <taxon>Viridiplantae</taxon>
        <taxon>Streptophyta</taxon>
        <taxon>Embryophyta</taxon>
        <taxon>Tracheophyta</taxon>
        <taxon>Spermatophyta</taxon>
        <taxon>Magnoliopsida</taxon>
        <taxon>eudicotyledons</taxon>
        <taxon>Gunneridae</taxon>
        <taxon>Pentapetalae</taxon>
        <taxon>asterids</taxon>
        <taxon>lamiids</taxon>
        <taxon>Lamiales</taxon>
        <taxon>Bignoniaceae</taxon>
        <taxon>Crescentiina</taxon>
        <taxon>Tabebuia alliance</taxon>
        <taxon>Handroanthus</taxon>
    </lineage>
</organism>
<dbReference type="AlphaFoldDB" id="A0A2G9HXW4"/>
<dbReference type="EMBL" id="NKXS01000779">
    <property type="protein sequence ID" value="PIN22361.1"/>
    <property type="molecule type" value="Genomic_DNA"/>
</dbReference>
<feature type="compositionally biased region" description="Low complexity" evidence="1">
    <location>
        <begin position="29"/>
        <end position="38"/>
    </location>
</feature>
<gene>
    <name evidence="3" type="ORF">CDL12_04926</name>
</gene>
<evidence type="ECO:0000256" key="1">
    <source>
        <dbReference type="SAM" id="MobiDB-lite"/>
    </source>
</evidence>
<feature type="compositionally biased region" description="Polar residues" evidence="1">
    <location>
        <begin position="39"/>
        <end position="48"/>
    </location>
</feature>
<evidence type="ECO:0000313" key="3">
    <source>
        <dbReference type="EMBL" id="PIN22361.1"/>
    </source>
</evidence>
<dbReference type="InterPro" id="IPR058570">
    <property type="entry name" value="HROB_OB"/>
</dbReference>
<dbReference type="PANTHER" id="PTHR14523">
    <property type="entry name" value="UNCHARACTERIZED PROTEIN C17ORF53 HOMOLOG"/>
    <property type="match status" value="1"/>
</dbReference>
<dbReference type="InterPro" id="IPR028045">
    <property type="entry name" value="HROB"/>
</dbReference>
<protein>
    <recommendedName>
        <fullName evidence="2">Homologous recombination OB-fold protein OB-fold domain-containing protein</fullName>
    </recommendedName>
</protein>
<feature type="compositionally biased region" description="Basic and acidic residues" evidence="1">
    <location>
        <begin position="49"/>
        <end position="59"/>
    </location>
</feature>
<dbReference type="Pfam" id="PF15072">
    <property type="entry name" value="HROB"/>
    <property type="match status" value="1"/>
</dbReference>
<dbReference type="OrthoDB" id="550780at2759"/>
<feature type="compositionally biased region" description="Low complexity" evidence="1">
    <location>
        <begin position="373"/>
        <end position="387"/>
    </location>
</feature>
<reference evidence="4" key="1">
    <citation type="journal article" date="2018" name="Gigascience">
        <title>Genome assembly of the Pink Ipe (Handroanthus impetiginosus, Bignoniaceae), a highly valued, ecologically keystone Neotropical timber forest tree.</title>
        <authorList>
            <person name="Silva-Junior O.B."/>
            <person name="Grattapaglia D."/>
            <person name="Novaes E."/>
            <person name="Collevatti R.G."/>
        </authorList>
    </citation>
    <scope>NUCLEOTIDE SEQUENCE [LARGE SCALE GENOMIC DNA]</scope>
    <source>
        <strain evidence="4">cv. UFG-1</strain>
    </source>
</reference>